<comment type="subcellular location">
    <subcellularLocation>
        <location evidence="1 4">Nucleus</location>
    </subcellularLocation>
</comment>
<evidence type="ECO:0000259" key="8">
    <source>
        <dbReference type="PROSITE" id="PS51136"/>
    </source>
</evidence>
<evidence type="ECO:0000313" key="10">
    <source>
        <dbReference type="Proteomes" id="UP000722485"/>
    </source>
</evidence>
<dbReference type="AlphaFoldDB" id="A0A9P5GZL8"/>
<dbReference type="GO" id="GO:0000781">
    <property type="term" value="C:chromosome, telomeric region"/>
    <property type="evidence" value="ECO:0007669"/>
    <property type="project" value="GOC"/>
</dbReference>
<comment type="caution">
    <text evidence="9">The sequence shown here is derived from an EMBL/GenBank/DDBJ whole genome shotgun (WGS) entry which is preliminary data.</text>
</comment>
<dbReference type="Pfam" id="PF02791">
    <property type="entry name" value="DDT"/>
    <property type="match status" value="1"/>
</dbReference>
<dbReference type="GO" id="GO:0031509">
    <property type="term" value="P:subtelomeric heterochromatin formation"/>
    <property type="evidence" value="ECO:0007669"/>
    <property type="project" value="TreeGrafter"/>
</dbReference>
<accession>A0A9P5GZL8</accession>
<evidence type="ECO:0000256" key="6">
    <source>
        <dbReference type="SAM" id="MobiDB-lite"/>
    </source>
</evidence>
<evidence type="ECO:0000313" key="9">
    <source>
        <dbReference type="EMBL" id="KAF7532624.1"/>
    </source>
</evidence>
<sequence length="1013" mass="116482">MVLFKRKPVQFLPPAEIEDENAEVWHIPQTGEIFASYEDYLTRLTQRRFNDQITGHSGLTFFEAFKSEVCIVDNHSKSSAHSRKQLAGGKEVEASFPEALKGPILRKVQFQTVSRLDNLVDQIYEEFKHDYYPGEEVTVTMDGGDRVHGLVRDKTAFGPRSLPDGSQALPTTRYLVNLKESESETIVTDEHICRDRGIFTKAMLRSFIKKTVTRDAWNGAPWLVKHDYAGQYHIDTRVPPHLRYDTKVQERKQLQAQKRASLPHETNGHSPSSGLNSGPMRLPELKPAPKGKSKPGQPGQGNKALKWPLNIPVHGGNPFSYPPNHYDQAPPQREPTPPPPPPPPPKYPIEDLQLDPREDRKRPPLQYLCKNPPVQVENGDAEDNDIDMDSVGPLLETWDTLNVYCEVFKLDSFTFDDFVETMCVASEEVPVQLFEEIHCSVLKILVDSEADGGKVRINLPEIEEEDSDEDDEDEDESAEPTPEPEPKPVGRATRSSMARLEAEKMAAELAAAEAEDEAEEEVKHRAEELLKDYDWIEHLRKRDFTNGGWERIMVGLLHQLSKSERQQDACEELLFELVPADVEPTQDTVRQTYAELDVNFRIKALQIICMLTTETKAIRGYMEDCSETMTTYRKEKIEWQRQRKQAVEDLRQMNEQRKILLPDNMPPVPSQTPVKAEDDVKMTDADESHMSREEDGEATEEDTATRKKRRRSQPTKQQKREEELAKKELARKEKEKKAEKKAEKAAKPPPQSKQFIKLLKDIQKKEDLIKNCEEEIAVLDNDLREADCPRTRVLGKDRFWNRYYWFERNGMPYGGLPDSSTASADYANGCIWVQGPDELEREGYIDLPSDLQDEYKAKFNMTVPERKTMEEGKTSVFNARQWGYISEPEHVDALIKWLDPRGFNELRLRKELLNYKEKIAKHMENRKTYLTEGEEPEKKEETKRMSTRIRDKTPEPPNYRCLQWENTTALEEVGHLHSDPPPPPRARKQNKKREALSEAASGPATKTRRRRGG</sequence>
<gene>
    <name evidence="9" type="ORF">G7Z17_g13617</name>
</gene>
<feature type="compositionally biased region" description="Low complexity" evidence="6">
    <location>
        <begin position="288"/>
        <end position="301"/>
    </location>
</feature>
<evidence type="ECO:0000256" key="3">
    <source>
        <dbReference type="ARBA" id="ARBA00023242"/>
    </source>
</evidence>
<feature type="coiled-coil region" evidence="5">
    <location>
        <begin position="495"/>
        <end position="529"/>
    </location>
</feature>
<dbReference type="InterPro" id="IPR018501">
    <property type="entry name" value="DDT_dom"/>
</dbReference>
<feature type="region of interest" description="Disordered" evidence="6">
    <location>
        <begin position="657"/>
        <end position="755"/>
    </location>
</feature>
<evidence type="ECO:0000256" key="5">
    <source>
        <dbReference type="SAM" id="Coils"/>
    </source>
</evidence>
<evidence type="ECO:0000259" key="7">
    <source>
        <dbReference type="PROSITE" id="PS50827"/>
    </source>
</evidence>
<dbReference type="InterPro" id="IPR028941">
    <property type="entry name" value="WHIM2_dom"/>
</dbReference>
<feature type="domain" description="WAC" evidence="8">
    <location>
        <begin position="22"/>
        <end position="146"/>
    </location>
</feature>
<dbReference type="PANTHER" id="PTHR32075:SF6">
    <property type="entry name" value="ISWI CHROMATIN-REMODELING COMPLEX SUBUNIT YPL216W-RELATED"/>
    <property type="match status" value="1"/>
</dbReference>
<dbReference type="PANTHER" id="PTHR32075">
    <property type="entry name" value="ISWI CHROMATIN-REMODELING COMPLEX SUBUNIT YPL216W-RELATED"/>
    <property type="match status" value="1"/>
</dbReference>
<feature type="compositionally biased region" description="Basic and acidic residues" evidence="6">
    <location>
        <begin position="675"/>
        <end position="693"/>
    </location>
</feature>
<feature type="compositionally biased region" description="Pro residues" evidence="6">
    <location>
        <begin position="332"/>
        <end position="347"/>
    </location>
</feature>
<dbReference type="GO" id="GO:0000785">
    <property type="term" value="C:chromatin"/>
    <property type="evidence" value="ECO:0007669"/>
    <property type="project" value="UniProtKB-ARBA"/>
</dbReference>
<feature type="compositionally biased region" description="Basic and acidic residues" evidence="6">
    <location>
        <begin position="936"/>
        <end position="954"/>
    </location>
</feature>
<evidence type="ECO:0008006" key="11">
    <source>
        <dbReference type="Google" id="ProtNLM"/>
    </source>
</evidence>
<dbReference type="Proteomes" id="UP000722485">
    <property type="component" value="Unassembled WGS sequence"/>
</dbReference>
<keyword evidence="3 4" id="KW-0539">Nucleus</keyword>
<evidence type="ECO:0000256" key="2">
    <source>
        <dbReference type="ARBA" id="ARBA00023054"/>
    </source>
</evidence>
<feature type="compositionally biased region" description="Basic and acidic residues" evidence="6">
    <location>
        <begin position="718"/>
        <end position="746"/>
    </location>
</feature>
<organism evidence="9 10">
    <name type="scientific">Cylindrodendrum hubeiense</name>
    <dbReference type="NCBI Taxonomy" id="595255"/>
    <lineage>
        <taxon>Eukaryota</taxon>
        <taxon>Fungi</taxon>
        <taxon>Dikarya</taxon>
        <taxon>Ascomycota</taxon>
        <taxon>Pezizomycotina</taxon>
        <taxon>Sordariomycetes</taxon>
        <taxon>Hypocreomycetidae</taxon>
        <taxon>Hypocreales</taxon>
        <taxon>Nectriaceae</taxon>
        <taxon>Cylindrodendrum</taxon>
    </lineage>
</organism>
<dbReference type="PROSITE" id="PS51136">
    <property type="entry name" value="WAC"/>
    <property type="match status" value="1"/>
</dbReference>
<dbReference type="InterPro" id="IPR013136">
    <property type="entry name" value="WSTF_Acf1_Cbp146"/>
</dbReference>
<dbReference type="InterPro" id="IPR028942">
    <property type="entry name" value="WHIM1_dom"/>
</dbReference>
<dbReference type="EMBL" id="JAANBB010000884">
    <property type="protein sequence ID" value="KAF7532624.1"/>
    <property type="molecule type" value="Genomic_DNA"/>
</dbReference>
<dbReference type="Pfam" id="PF15613">
    <property type="entry name" value="WSD"/>
    <property type="match status" value="1"/>
</dbReference>
<name>A0A9P5GZL8_9HYPO</name>
<evidence type="ECO:0000256" key="4">
    <source>
        <dbReference type="PROSITE-ProRule" id="PRU00475"/>
    </source>
</evidence>
<protein>
    <recommendedName>
        <fullName evidence="11">DDT domain-containing protein</fullName>
    </recommendedName>
</protein>
<feature type="region of interest" description="Disordered" evidence="6">
    <location>
        <begin position="250"/>
        <end position="387"/>
    </location>
</feature>
<dbReference type="OrthoDB" id="332390at2759"/>
<reference evidence="9" key="1">
    <citation type="submission" date="2020-03" db="EMBL/GenBank/DDBJ databases">
        <title>Draft Genome Sequence of Cylindrodendrum hubeiense.</title>
        <authorList>
            <person name="Buettner E."/>
            <person name="Kellner H."/>
        </authorList>
    </citation>
    <scope>NUCLEOTIDE SEQUENCE</scope>
    <source>
        <strain evidence="9">IHI 201604</strain>
    </source>
</reference>
<proteinExistence type="predicted"/>
<feature type="compositionally biased region" description="Acidic residues" evidence="6">
    <location>
        <begin position="461"/>
        <end position="478"/>
    </location>
</feature>
<evidence type="ECO:0000256" key="1">
    <source>
        <dbReference type="ARBA" id="ARBA00004123"/>
    </source>
</evidence>
<dbReference type="Pfam" id="PF10537">
    <property type="entry name" value="WAC_Acf1_DNA_bd"/>
    <property type="match status" value="1"/>
</dbReference>
<dbReference type="GO" id="GO:0005634">
    <property type="term" value="C:nucleus"/>
    <property type="evidence" value="ECO:0007669"/>
    <property type="project" value="UniProtKB-SubCell"/>
</dbReference>
<feature type="region of interest" description="Disordered" evidence="6">
    <location>
        <begin position="926"/>
        <end position="1013"/>
    </location>
</feature>
<keyword evidence="2 5" id="KW-0175">Coiled coil</keyword>
<dbReference type="Pfam" id="PF15612">
    <property type="entry name" value="WHIM1"/>
    <property type="match status" value="1"/>
</dbReference>
<feature type="domain" description="DDT" evidence="7">
    <location>
        <begin position="388"/>
        <end position="451"/>
    </location>
</feature>
<dbReference type="PROSITE" id="PS50827">
    <property type="entry name" value="DDT"/>
    <property type="match status" value="1"/>
</dbReference>
<feature type="region of interest" description="Disordered" evidence="6">
    <location>
        <begin position="455"/>
        <end position="495"/>
    </location>
</feature>
<keyword evidence="10" id="KW-1185">Reference proteome</keyword>